<organism evidence="2 3">
    <name type="scientific">Pseudorhizobium halotolerans</name>
    <dbReference type="NCBI Taxonomy" id="1233081"/>
    <lineage>
        <taxon>Bacteria</taxon>
        <taxon>Pseudomonadati</taxon>
        <taxon>Pseudomonadota</taxon>
        <taxon>Alphaproteobacteria</taxon>
        <taxon>Hyphomicrobiales</taxon>
        <taxon>Rhizobiaceae</taxon>
        <taxon>Rhizobium/Agrobacterium group</taxon>
        <taxon>Pseudorhizobium</taxon>
    </lineage>
</organism>
<keyword evidence="1" id="KW-0732">Signal</keyword>
<reference evidence="2 3" key="1">
    <citation type="submission" date="2020-11" db="EMBL/GenBank/DDBJ databases">
        <authorList>
            <person name="Lassalle F."/>
        </authorList>
    </citation>
    <scope>NUCLEOTIDE SEQUENCE [LARGE SCALE GENOMIC DNA]</scope>
    <source>
        <strain evidence="2 3">AB21</strain>
    </source>
</reference>
<evidence type="ECO:0000313" key="2">
    <source>
        <dbReference type="EMBL" id="CAD7040499.1"/>
    </source>
</evidence>
<evidence type="ECO:0000256" key="1">
    <source>
        <dbReference type="SAM" id="SignalP"/>
    </source>
</evidence>
<dbReference type="Proteomes" id="UP000601041">
    <property type="component" value="Unassembled WGS sequence"/>
</dbReference>
<accession>A0ABM8PP74</accession>
<protein>
    <submittedName>
        <fullName evidence="2">Uncharacterized protein</fullName>
    </submittedName>
</protein>
<keyword evidence="3" id="KW-1185">Reference proteome</keyword>
<name>A0ABM8PP74_9HYPH</name>
<feature type="chain" id="PRO_5046255024" evidence="1">
    <location>
        <begin position="22"/>
        <end position="310"/>
    </location>
</feature>
<comment type="caution">
    <text evidence="2">The sequence shown here is derived from an EMBL/GenBank/DDBJ whole genome shotgun (WGS) entry which is preliminary data.</text>
</comment>
<proteinExistence type="predicted"/>
<dbReference type="EMBL" id="CABFWE030000005">
    <property type="protein sequence ID" value="CAD7040499.1"/>
    <property type="molecule type" value="Genomic_DNA"/>
</dbReference>
<feature type="signal peptide" evidence="1">
    <location>
        <begin position="1"/>
        <end position="21"/>
    </location>
</feature>
<gene>
    <name evidence="2" type="ORF">RHAB21_03055</name>
</gene>
<dbReference type="RefSeq" id="WP_142588200.1">
    <property type="nucleotide sequence ID" value="NZ_CABFWE030000005.1"/>
</dbReference>
<evidence type="ECO:0000313" key="3">
    <source>
        <dbReference type="Proteomes" id="UP000601041"/>
    </source>
</evidence>
<sequence>MSRRMLIAFFIFVASVGAAFAQAAAGDTLRLGFFPPLGEDLVYRIEFSQEQVFDGRTDRRSWSHEVVIRLTGKRPPDLLAGRFTLRNVVDQEGSAEDPYYLIASAIEGESFDLQMLEAGPPVVVDWAGIKQRVGERSAGLGGRTAAAMPQILPMFDPEGVTAVMRPLWVTGIAYLRAFARDGSTTTATGLDLPAFYPVKGAVLQSYGARLEGSEDLMFVWKITSDPKAASESLGREIQGIGRALARGAGQADLGRQITEALAQGVEALEGGVAIYDLTPGLMREVTFDARLVAGPFRRDTHIVITRLAPE</sequence>